<evidence type="ECO:0000313" key="1">
    <source>
        <dbReference type="EMBL" id="SUX27565.1"/>
    </source>
</evidence>
<dbReference type="Proteomes" id="UP000254161">
    <property type="component" value="Unassembled WGS sequence"/>
</dbReference>
<accession>A0A381EKL6</accession>
<reference evidence="1 2" key="1">
    <citation type="submission" date="2018-06" db="EMBL/GenBank/DDBJ databases">
        <authorList>
            <consortium name="Pathogen Informatics"/>
            <person name="Doyle S."/>
        </authorList>
    </citation>
    <scope>NUCLEOTIDE SEQUENCE [LARGE SCALE GENOMIC DNA]</scope>
    <source>
        <strain evidence="1 2">NCTC12264</strain>
    </source>
</reference>
<dbReference type="EMBL" id="UFUZ01000001">
    <property type="protein sequence ID" value="SUX27565.1"/>
    <property type="molecule type" value="Genomic_DNA"/>
</dbReference>
<organism evidence="1 2">
    <name type="scientific">Campylobacter upsaliensis</name>
    <dbReference type="NCBI Taxonomy" id="28080"/>
    <lineage>
        <taxon>Bacteria</taxon>
        <taxon>Pseudomonadati</taxon>
        <taxon>Campylobacterota</taxon>
        <taxon>Epsilonproteobacteria</taxon>
        <taxon>Campylobacterales</taxon>
        <taxon>Campylobacteraceae</taxon>
        <taxon>Campylobacter</taxon>
    </lineage>
</organism>
<dbReference type="AlphaFoldDB" id="A0A381EKL6"/>
<gene>
    <name evidence="1" type="ORF">NCTC12264_01819</name>
</gene>
<name>A0A381EKL6_CAMUP</name>
<evidence type="ECO:0000313" key="2">
    <source>
        <dbReference type="Proteomes" id="UP000254161"/>
    </source>
</evidence>
<protein>
    <submittedName>
        <fullName evidence="1">Uncharacterized protein</fullName>
    </submittedName>
</protein>
<proteinExistence type="predicted"/>
<sequence>MMTYSNILFETPPTLEFIKKLGLEKRDSNLNKLIELFYRYTEIDIITSSTKSKFTPLIKS</sequence>